<dbReference type="CDD" id="cd12108">
    <property type="entry name" value="Hr-like"/>
    <property type="match status" value="1"/>
</dbReference>
<feature type="region of interest" description="Disordered" evidence="1">
    <location>
        <begin position="1"/>
        <end position="20"/>
    </location>
</feature>
<proteinExistence type="predicted"/>
<evidence type="ECO:0000259" key="2">
    <source>
        <dbReference type="Pfam" id="PF01814"/>
    </source>
</evidence>
<gene>
    <name evidence="4" type="ORF">COT78_00575</name>
</gene>
<dbReference type="InterPro" id="IPR012312">
    <property type="entry name" value="Hemerythrin-like"/>
</dbReference>
<dbReference type="Pfam" id="PF01814">
    <property type="entry name" value="Hemerythrin"/>
    <property type="match status" value="1"/>
</dbReference>
<dbReference type="Proteomes" id="UP000231382">
    <property type="component" value="Unassembled WGS sequence"/>
</dbReference>
<evidence type="ECO:0000313" key="5">
    <source>
        <dbReference type="Proteomes" id="UP000231382"/>
    </source>
</evidence>
<dbReference type="AlphaFoldDB" id="A0A2H0W7H1"/>
<dbReference type="PANTHER" id="PTHR39966">
    <property type="entry name" value="BLL2471 PROTEIN-RELATED"/>
    <property type="match status" value="1"/>
</dbReference>
<evidence type="ECO:0000256" key="1">
    <source>
        <dbReference type="SAM" id="MobiDB-lite"/>
    </source>
</evidence>
<comment type="caution">
    <text evidence="4">The sequence shown here is derived from an EMBL/GenBank/DDBJ whole genome shotgun (WGS) entry which is preliminary data.</text>
</comment>
<evidence type="ECO:0000259" key="3">
    <source>
        <dbReference type="Pfam" id="PF04282"/>
    </source>
</evidence>
<protein>
    <submittedName>
        <fullName evidence="4">DUF438 domain-containing protein</fullName>
    </submittedName>
</protein>
<dbReference type="Gene3D" id="1.20.120.520">
    <property type="entry name" value="nmb1532 protein domain like"/>
    <property type="match status" value="1"/>
</dbReference>
<sequence>MQKSKVKKLKKILRRSETESPDKIKAEAKNFLKSVDTEDLIMAEQAIIEEGIDPSSLSHLCAAHLELMSDDLEKMKSQIPENHPLSVLVAEHEEILKFLESLEKLSSEVGTVNRENDLPADFWGRFQHLTHHLIAAEKHHQREEEVLFPEVEKYGVYGPPEIMTMEHGTLRKLKKDLHDLASDRKIKNFEQFRERFLKMSGELIASLRDHIFKENNILYPAALRAIPKGKWKKIGADADKIGYCCFTPKHVGR</sequence>
<accession>A0A2H0W7H1</accession>
<dbReference type="GO" id="GO:0005886">
    <property type="term" value="C:plasma membrane"/>
    <property type="evidence" value="ECO:0007669"/>
    <property type="project" value="TreeGrafter"/>
</dbReference>
<dbReference type="EMBL" id="PEZW01000006">
    <property type="protein sequence ID" value="PIS07964.1"/>
    <property type="molecule type" value="Genomic_DNA"/>
</dbReference>
<dbReference type="InterPro" id="IPR007380">
    <property type="entry name" value="DUF438"/>
</dbReference>
<reference evidence="5" key="1">
    <citation type="submission" date="2017-09" db="EMBL/GenBank/DDBJ databases">
        <title>Depth-based differentiation of microbial function through sediment-hosted aquifers and enrichment of novel symbionts in the deep terrestrial subsurface.</title>
        <authorList>
            <person name="Probst A.J."/>
            <person name="Ladd B."/>
            <person name="Jarett J.K."/>
            <person name="Geller-Mcgrath D.E."/>
            <person name="Sieber C.M.K."/>
            <person name="Emerson J.B."/>
            <person name="Anantharaman K."/>
            <person name="Thomas B.C."/>
            <person name="Malmstrom R."/>
            <person name="Stieglmeier M."/>
            <person name="Klingl A."/>
            <person name="Woyke T."/>
            <person name="Ryan C.M."/>
            <person name="Banfield J.F."/>
        </authorList>
    </citation>
    <scope>NUCLEOTIDE SEQUENCE [LARGE SCALE GENOMIC DNA]</scope>
</reference>
<name>A0A2H0W7H1_9BACT</name>
<feature type="domain" description="Hemerythrin-like" evidence="2">
    <location>
        <begin position="83"/>
        <end position="222"/>
    </location>
</feature>
<evidence type="ECO:0000313" key="4">
    <source>
        <dbReference type="EMBL" id="PIS07964.1"/>
    </source>
</evidence>
<dbReference type="PANTHER" id="PTHR39966:SF3">
    <property type="entry name" value="DUF438 DOMAIN-CONTAINING PROTEIN"/>
    <property type="match status" value="1"/>
</dbReference>
<dbReference type="Pfam" id="PF04282">
    <property type="entry name" value="DUF438"/>
    <property type="match status" value="1"/>
</dbReference>
<feature type="compositionally biased region" description="Basic residues" evidence="1">
    <location>
        <begin position="1"/>
        <end position="13"/>
    </location>
</feature>
<organism evidence="4 5">
    <name type="scientific">Candidatus Berkelbacteria bacterium CG10_big_fil_rev_8_21_14_0_10_43_13</name>
    <dbReference type="NCBI Taxonomy" id="1974514"/>
    <lineage>
        <taxon>Bacteria</taxon>
        <taxon>Candidatus Berkelbacteria</taxon>
    </lineage>
</organism>
<feature type="domain" description="DUF438" evidence="3">
    <location>
        <begin position="9"/>
        <end position="73"/>
    </location>
</feature>